<organism evidence="3 4">
    <name type="scientific">Bacillus cereus HuA3-9</name>
    <dbReference type="NCBI Taxonomy" id="1053205"/>
    <lineage>
        <taxon>Bacteria</taxon>
        <taxon>Bacillati</taxon>
        <taxon>Bacillota</taxon>
        <taxon>Bacilli</taxon>
        <taxon>Bacillales</taxon>
        <taxon>Bacillaceae</taxon>
        <taxon>Bacillus</taxon>
        <taxon>Bacillus cereus group</taxon>
    </lineage>
</organism>
<dbReference type="GO" id="GO:0004175">
    <property type="term" value="F:endopeptidase activity"/>
    <property type="evidence" value="ECO:0007669"/>
    <property type="project" value="UniProtKB-ARBA"/>
</dbReference>
<feature type="transmembrane region" description="Helical" evidence="1">
    <location>
        <begin position="148"/>
        <end position="166"/>
    </location>
</feature>
<sequence length="246" mass="28003">MELNKNVILEKMVKDEYNNMNNSNIYKSGYVVLIYFIMTQFVGIIGIQLLAKTGWYDIQGNQQQAIQQLLVHWELIGFFLTLIIIFLIYSKELINDSKLSIKLSRNSFIWILVGIILVFLAQMVGSVLDKSVFQLTTQSANTSSTVAAAAISPVAFISIVLLAPLVEEFVFRYAAINILTRKFKETWSILISSFFFSIMHFDFPFIFGYFLIGLVLAVVYVRTNRLLVSFVVHASMNLIVVILQIS</sequence>
<keyword evidence="1" id="KW-1133">Transmembrane helix</keyword>
<dbReference type="EMBL" id="AHDZ01000075">
    <property type="protein sequence ID" value="EOO11137.1"/>
    <property type="molecule type" value="Genomic_DNA"/>
</dbReference>
<dbReference type="InterPro" id="IPR052710">
    <property type="entry name" value="CAAX_protease"/>
</dbReference>
<name>R8CHQ3_BACCE</name>
<dbReference type="PATRIC" id="fig|1053205.3.peg.5820"/>
<feature type="transmembrane region" description="Helical" evidence="1">
    <location>
        <begin position="187"/>
        <end position="220"/>
    </location>
</feature>
<proteinExistence type="predicted"/>
<feature type="transmembrane region" description="Helical" evidence="1">
    <location>
        <begin position="70"/>
        <end position="89"/>
    </location>
</feature>
<accession>R8CHQ3</accession>
<evidence type="ECO:0000313" key="4">
    <source>
        <dbReference type="Proteomes" id="UP000014003"/>
    </source>
</evidence>
<keyword evidence="1" id="KW-0472">Membrane</keyword>
<dbReference type="InterPro" id="IPR003675">
    <property type="entry name" value="Rce1/LyrA-like_dom"/>
</dbReference>
<evidence type="ECO:0000313" key="3">
    <source>
        <dbReference type="EMBL" id="EOO11137.1"/>
    </source>
</evidence>
<dbReference type="PANTHER" id="PTHR36435">
    <property type="entry name" value="SLR1288 PROTEIN"/>
    <property type="match status" value="1"/>
</dbReference>
<dbReference type="PANTHER" id="PTHR36435:SF6">
    <property type="entry name" value="ABORTIVE INFECTION PROTEIN"/>
    <property type="match status" value="1"/>
</dbReference>
<dbReference type="HOGENOM" id="CLU_079560_2_0_9"/>
<gene>
    <name evidence="3" type="ORF">IGA_05785</name>
</gene>
<evidence type="ECO:0000256" key="1">
    <source>
        <dbReference type="SAM" id="Phobius"/>
    </source>
</evidence>
<keyword evidence="1" id="KW-0812">Transmembrane</keyword>
<feature type="domain" description="CAAX prenyl protease 2/Lysostaphin resistance protein A-like" evidence="2">
    <location>
        <begin position="153"/>
        <end position="239"/>
    </location>
</feature>
<dbReference type="AlphaFoldDB" id="R8CHQ3"/>
<protein>
    <recommendedName>
        <fullName evidence="2">CAAX prenyl protease 2/Lysostaphin resistance protein A-like domain-containing protein</fullName>
    </recommendedName>
</protein>
<feature type="transmembrane region" description="Helical" evidence="1">
    <location>
        <begin position="30"/>
        <end position="50"/>
    </location>
</feature>
<dbReference type="Proteomes" id="UP000014003">
    <property type="component" value="Unassembled WGS sequence"/>
</dbReference>
<evidence type="ECO:0000259" key="2">
    <source>
        <dbReference type="Pfam" id="PF02517"/>
    </source>
</evidence>
<dbReference type="GO" id="GO:0080120">
    <property type="term" value="P:CAAX-box protein maturation"/>
    <property type="evidence" value="ECO:0007669"/>
    <property type="project" value="UniProtKB-ARBA"/>
</dbReference>
<feature type="transmembrane region" description="Helical" evidence="1">
    <location>
        <begin position="109"/>
        <end position="128"/>
    </location>
</feature>
<dbReference type="Pfam" id="PF02517">
    <property type="entry name" value="Rce1-like"/>
    <property type="match status" value="1"/>
</dbReference>
<feature type="transmembrane region" description="Helical" evidence="1">
    <location>
        <begin position="226"/>
        <end position="245"/>
    </location>
</feature>
<reference evidence="3 4" key="1">
    <citation type="submission" date="2012-12" db="EMBL/GenBank/DDBJ databases">
        <title>The Genome Sequence of Bacillus cereus HuA3-9.</title>
        <authorList>
            <consortium name="The Broad Institute Genome Sequencing Platform"/>
            <consortium name="The Broad Institute Genome Sequencing Center for Infectious Disease"/>
            <person name="Feldgarden M."/>
            <person name="Van der Auwera G.A."/>
            <person name="Mahillon J."/>
            <person name="Duprez V."/>
            <person name="Timmery S."/>
            <person name="Mattelet C."/>
            <person name="Dierick K."/>
            <person name="Sun M."/>
            <person name="Yu Z."/>
            <person name="Zhu L."/>
            <person name="Hu X."/>
            <person name="Shank E.B."/>
            <person name="Swiecicka I."/>
            <person name="Hansen B.M."/>
            <person name="Andrup L."/>
            <person name="Walker B."/>
            <person name="Young S.K."/>
            <person name="Zeng Q."/>
            <person name="Gargeya S."/>
            <person name="Fitzgerald M."/>
            <person name="Haas B."/>
            <person name="Abouelleil A."/>
            <person name="Alvarado L."/>
            <person name="Arachchi H.M."/>
            <person name="Berlin A.M."/>
            <person name="Chapman S.B."/>
            <person name="Dewar J."/>
            <person name="Goldberg J."/>
            <person name="Griggs A."/>
            <person name="Gujja S."/>
            <person name="Hansen M."/>
            <person name="Howarth C."/>
            <person name="Imamovic A."/>
            <person name="Larimer J."/>
            <person name="McCowan C."/>
            <person name="Murphy C."/>
            <person name="Neiman D."/>
            <person name="Pearson M."/>
            <person name="Priest M."/>
            <person name="Roberts A."/>
            <person name="Saif S."/>
            <person name="Shea T."/>
            <person name="Sisk P."/>
            <person name="Sykes S."/>
            <person name="Wortman J."/>
            <person name="Nusbaum C."/>
            <person name="Birren B."/>
        </authorList>
    </citation>
    <scope>NUCLEOTIDE SEQUENCE [LARGE SCALE GENOMIC DNA]</scope>
    <source>
        <strain evidence="3 4">HuA3-9</strain>
    </source>
</reference>
<comment type="caution">
    <text evidence="3">The sequence shown here is derived from an EMBL/GenBank/DDBJ whole genome shotgun (WGS) entry which is preliminary data.</text>
</comment>